<dbReference type="EMBL" id="ABCK01000005">
    <property type="protein sequence ID" value="EDM28397.1"/>
    <property type="molecule type" value="Genomic_DNA"/>
</dbReference>
<evidence type="ECO:0000313" key="2">
    <source>
        <dbReference type="EMBL" id="EDM28397.1"/>
    </source>
</evidence>
<evidence type="ECO:0000256" key="1">
    <source>
        <dbReference type="SAM" id="MobiDB-lite"/>
    </source>
</evidence>
<proteinExistence type="predicted"/>
<reference evidence="2 3" key="1">
    <citation type="journal article" date="2010" name="J. Bacteriol.">
        <title>Genome sequence of Lentisphaera araneosa HTCC2155T, the type species of the order Lentisphaerales in the phylum Lentisphaerae.</title>
        <authorList>
            <person name="Thrash J.C."/>
            <person name="Cho J.C."/>
            <person name="Vergin K.L."/>
            <person name="Morris R.M."/>
            <person name="Giovannoni S.J."/>
        </authorList>
    </citation>
    <scope>NUCLEOTIDE SEQUENCE [LARGE SCALE GENOMIC DNA]</scope>
    <source>
        <strain evidence="2 3">HTCC2155</strain>
    </source>
</reference>
<dbReference type="Proteomes" id="UP000004947">
    <property type="component" value="Unassembled WGS sequence"/>
</dbReference>
<sequence length="129" mass="14355">MNPTNHIKVQELLLQRQELFASIYAAESEIAALTEGKLKIPPVPVDLPSSKKAPPKKKASAKKAKAKTPALPHRQAFYLIKSGETREEIYESRTLLLARLKLQEIPISSAHTAHYVKGEIEILDDFSPS</sequence>
<comment type="caution">
    <text evidence="2">The sequence shown here is derived from an EMBL/GenBank/DDBJ whole genome shotgun (WGS) entry which is preliminary data.</text>
</comment>
<gene>
    <name evidence="2" type="ORF">LNTAR_10791</name>
</gene>
<name>A6DIW1_9BACT</name>
<dbReference type="RefSeq" id="WP_007277837.1">
    <property type="nucleotide sequence ID" value="NZ_ABCK01000005.1"/>
</dbReference>
<accession>A6DIW1</accession>
<feature type="region of interest" description="Disordered" evidence="1">
    <location>
        <begin position="43"/>
        <end position="67"/>
    </location>
</feature>
<organism evidence="2 3">
    <name type="scientific">Lentisphaera araneosa HTCC2155</name>
    <dbReference type="NCBI Taxonomy" id="313628"/>
    <lineage>
        <taxon>Bacteria</taxon>
        <taxon>Pseudomonadati</taxon>
        <taxon>Lentisphaerota</taxon>
        <taxon>Lentisphaeria</taxon>
        <taxon>Lentisphaerales</taxon>
        <taxon>Lentisphaeraceae</taxon>
        <taxon>Lentisphaera</taxon>
    </lineage>
</organism>
<evidence type="ECO:0000313" key="3">
    <source>
        <dbReference type="Proteomes" id="UP000004947"/>
    </source>
</evidence>
<keyword evidence="3" id="KW-1185">Reference proteome</keyword>
<protein>
    <submittedName>
        <fullName evidence="2">Uncharacterized protein</fullName>
    </submittedName>
</protein>
<dbReference type="AlphaFoldDB" id="A6DIW1"/>
<feature type="compositionally biased region" description="Basic residues" evidence="1">
    <location>
        <begin position="53"/>
        <end position="66"/>
    </location>
</feature>
<dbReference type="STRING" id="313628.LNTAR_10791"/>